<dbReference type="InterPro" id="IPR054738">
    <property type="entry name" value="Siphovirus-type_tail_C"/>
</dbReference>
<evidence type="ECO:0000259" key="1">
    <source>
        <dbReference type="Pfam" id="PF22768"/>
    </source>
</evidence>
<evidence type="ECO:0000313" key="2">
    <source>
        <dbReference type="EMBL" id="DAF64484.1"/>
    </source>
</evidence>
<protein>
    <submittedName>
        <fullName evidence="2">Distal tail protein</fullName>
    </submittedName>
</protein>
<feature type="domain" description="Siphovirus-type tail component C-terminal" evidence="1">
    <location>
        <begin position="138"/>
        <end position="230"/>
    </location>
</feature>
<organism evidence="2">
    <name type="scientific">Myoviridae sp. ctu6J18</name>
    <dbReference type="NCBI Taxonomy" id="2827714"/>
    <lineage>
        <taxon>Viruses</taxon>
        <taxon>Duplodnaviria</taxon>
        <taxon>Heunggongvirae</taxon>
        <taxon>Uroviricota</taxon>
        <taxon>Caudoviricetes</taxon>
    </lineage>
</organism>
<dbReference type="Pfam" id="PF22768">
    <property type="entry name" value="SPP1_Dit"/>
    <property type="match status" value="1"/>
</dbReference>
<accession>A0A8S5TMX5</accession>
<name>A0A8S5TMX5_9CAUD</name>
<proteinExistence type="predicted"/>
<reference evidence="2" key="1">
    <citation type="journal article" date="2021" name="Proc. Natl. Acad. Sci. U.S.A.">
        <title>A Catalog of Tens of Thousands of Viruses from Human Metagenomes Reveals Hidden Associations with Chronic Diseases.</title>
        <authorList>
            <person name="Tisza M.J."/>
            <person name="Buck C.B."/>
        </authorList>
    </citation>
    <scope>NUCLEOTIDE SEQUENCE</scope>
    <source>
        <strain evidence="2">Ctu6J18</strain>
    </source>
</reference>
<dbReference type="Gene3D" id="2.60.120.860">
    <property type="match status" value="1"/>
</dbReference>
<sequence>MKVNGIDARKYNAKQLTAEVLPPSLAVDYEIVTGAILPTEFDTDTELGKLKLCMYFRGKDRNSLIRKMSAFLENFTKSSVLEVDGYKGRFKAYTASSDYSKMKVKTRYKLNIVLDGYFFDDELNLEYDGITQTTIDRQGTRKAPAIIEVYAKKALKNYKISGFEDDIIVEQLAAGQTIIIDGEEGRITNNGADAFASVDLWKFPAITQTQTALKFSNADAVVRIRYKPMWI</sequence>
<dbReference type="EMBL" id="BK032862">
    <property type="protein sequence ID" value="DAF64484.1"/>
    <property type="molecule type" value="Genomic_DNA"/>
</dbReference>